<dbReference type="AlphaFoldDB" id="A0A1S1HCL8"/>
<feature type="compositionally biased region" description="Basic and acidic residues" evidence="1">
    <location>
        <begin position="41"/>
        <end position="50"/>
    </location>
</feature>
<proteinExistence type="predicted"/>
<gene>
    <name evidence="2" type="ORF">BHE75_01937</name>
</gene>
<dbReference type="RefSeq" id="WP_191225173.1">
    <property type="nucleotide sequence ID" value="NZ_MIPT01000001.1"/>
</dbReference>
<comment type="caution">
    <text evidence="2">The sequence shown here is derived from an EMBL/GenBank/DDBJ whole genome shotgun (WGS) entry which is preliminary data.</text>
</comment>
<accession>A0A1S1HCL8</accession>
<protein>
    <submittedName>
        <fullName evidence="2">Uncharacterized protein</fullName>
    </submittedName>
</protein>
<evidence type="ECO:0000256" key="1">
    <source>
        <dbReference type="SAM" id="MobiDB-lite"/>
    </source>
</evidence>
<dbReference type="Proteomes" id="UP000179467">
    <property type="component" value="Unassembled WGS sequence"/>
</dbReference>
<evidence type="ECO:0000313" key="3">
    <source>
        <dbReference type="Proteomes" id="UP000179467"/>
    </source>
</evidence>
<keyword evidence="3" id="KW-1185">Reference proteome</keyword>
<reference evidence="2 3" key="1">
    <citation type="submission" date="2016-09" db="EMBL/GenBank/DDBJ databases">
        <title>Metabolic pathway, cell adaptation mechanisms and a novel monoxygenase revealed through proteogenomic-transcription analysis of a Sphingomonas haloaromaticamans strain degrading the fungicide ortho-phenylphenol.</title>
        <authorList>
            <person name="Perruchon C."/>
            <person name="Papadopoulou E.S."/>
            <person name="Rousidou C."/>
            <person name="Vasileiadis S."/>
            <person name="Tanou G."/>
            <person name="Amoutzias G."/>
            <person name="Molassiotis A."/>
            <person name="Karpouzas D.G."/>
        </authorList>
    </citation>
    <scope>NUCLEOTIDE SEQUENCE [LARGE SCALE GENOMIC DNA]</scope>
    <source>
        <strain evidence="2 3">P3</strain>
    </source>
</reference>
<organism evidence="2 3">
    <name type="scientific">Edaphosphingomonas haloaromaticamans</name>
    <dbReference type="NCBI Taxonomy" id="653954"/>
    <lineage>
        <taxon>Bacteria</taxon>
        <taxon>Pseudomonadati</taxon>
        <taxon>Pseudomonadota</taxon>
        <taxon>Alphaproteobacteria</taxon>
        <taxon>Sphingomonadales</taxon>
        <taxon>Rhizorhabdaceae</taxon>
        <taxon>Edaphosphingomonas</taxon>
    </lineage>
</organism>
<evidence type="ECO:0000313" key="2">
    <source>
        <dbReference type="EMBL" id="OHT19944.1"/>
    </source>
</evidence>
<dbReference type="EMBL" id="MIPT01000001">
    <property type="protein sequence ID" value="OHT19944.1"/>
    <property type="molecule type" value="Genomic_DNA"/>
</dbReference>
<sequence length="50" mass="5357">MVIEYLDGIRSSRELSIAKTKIEEAAAFPCSPAATGPAVDPQHRLGSKED</sequence>
<feature type="region of interest" description="Disordered" evidence="1">
    <location>
        <begin position="30"/>
        <end position="50"/>
    </location>
</feature>
<name>A0A1S1HCL8_9SPHN</name>